<feature type="signal peptide" evidence="4">
    <location>
        <begin position="1"/>
        <end position="23"/>
    </location>
</feature>
<gene>
    <name evidence="7" type="ORF">FHS83_002490</name>
</gene>
<protein>
    <submittedName>
        <fullName evidence="7">Hemolysin activation/secretion protein</fullName>
    </submittedName>
</protein>
<keyword evidence="1" id="KW-1134">Transmembrane beta strand</keyword>
<evidence type="ECO:0000256" key="1">
    <source>
        <dbReference type="ARBA" id="ARBA00022452"/>
    </source>
</evidence>
<dbReference type="GO" id="GO:0046819">
    <property type="term" value="P:protein secretion by the type V secretion system"/>
    <property type="evidence" value="ECO:0007669"/>
    <property type="project" value="TreeGrafter"/>
</dbReference>
<dbReference type="Pfam" id="PF08479">
    <property type="entry name" value="POTRA_2"/>
    <property type="match status" value="1"/>
</dbReference>
<evidence type="ECO:0000259" key="6">
    <source>
        <dbReference type="Pfam" id="PF08479"/>
    </source>
</evidence>
<dbReference type="RefSeq" id="WP_167083284.1">
    <property type="nucleotide sequence ID" value="NZ_BAAADC010000001.1"/>
</dbReference>
<evidence type="ECO:0000256" key="4">
    <source>
        <dbReference type="SAM" id="SignalP"/>
    </source>
</evidence>
<keyword evidence="8" id="KW-1185">Reference proteome</keyword>
<keyword evidence="3" id="KW-0998">Cell outer membrane</keyword>
<evidence type="ECO:0000256" key="3">
    <source>
        <dbReference type="ARBA" id="ARBA00023237"/>
    </source>
</evidence>
<dbReference type="Gene3D" id="2.40.160.50">
    <property type="entry name" value="membrane protein fhac: a member of the omp85/tpsb transporter family"/>
    <property type="match status" value="1"/>
</dbReference>
<feature type="domain" description="Haemolysin activator HlyB C-terminal" evidence="5">
    <location>
        <begin position="213"/>
        <end position="532"/>
    </location>
</feature>
<sequence length="572" mass="60771">MRFTRCLLAAGPAFIACAVSSIAAEVPSQVAPGAVERTLQQKLPTAHEDRIQIPAPSGFDTPQGAEKVHFTLSRIDLSGNTAVPSSRLASAYAGLIGKDVSLADVFAVARKITDQYREAGYALSFALVPAQELDPATGAVRIDVVEGYIAEIRFEGAHNKLPSVVTAMGERIKQSHPLKTADLEKYLLLMNDVPGFAVSGVFDRIPDAPKGATRLVVKTSQQSWTASASIDNRGSSAFGPWQSSITAAAYDLIGQGEDVSLHGIRALNGKQLSAVVGQMSFPISDNGTRLSFNGIWSDAHPGSPTLSAINFGSSGWTYGASLNYPLLRSRLESLWLRTGVTGKLLKSQFLATPHSRDRIYEWNLGATWNKRDETGVTTGDITFTQGLPLGDVSDVTDALRSRSTGSAIFSSVEATITRLQSVLDTKYGALDLYGAAQGQVASRGLLSSEQCGYGGAVFGKAYDSNEMVGDFCALGALEARVTPASVFLPFPKVLTGAQFFASVDFGYTSNTGKLGFGDKTKDTASSVGAGLRFSLFQRVNGSVEYDLPISRKVALEGNSDGRVFFQLSISAN</sequence>
<dbReference type="Gene3D" id="3.10.20.310">
    <property type="entry name" value="membrane protein fhac"/>
    <property type="match status" value="1"/>
</dbReference>
<evidence type="ECO:0000313" key="7">
    <source>
        <dbReference type="EMBL" id="NIK89172.1"/>
    </source>
</evidence>
<dbReference type="GO" id="GO:0008320">
    <property type="term" value="F:protein transmembrane transporter activity"/>
    <property type="evidence" value="ECO:0007669"/>
    <property type="project" value="TreeGrafter"/>
</dbReference>
<reference evidence="7 8" key="1">
    <citation type="submission" date="2020-03" db="EMBL/GenBank/DDBJ databases">
        <title>Genomic Encyclopedia of Type Strains, Phase IV (KMG-IV): sequencing the most valuable type-strain genomes for metagenomic binning, comparative biology and taxonomic classification.</title>
        <authorList>
            <person name="Goeker M."/>
        </authorList>
    </citation>
    <scope>NUCLEOTIDE SEQUENCE [LARGE SCALE GENOMIC DNA]</scope>
    <source>
        <strain evidence="7 8">DSM 19867</strain>
    </source>
</reference>
<feature type="chain" id="PRO_5032938075" evidence="4">
    <location>
        <begin position="24"/>
        <end position="572"/>
    </location>
</feature>
<dbReference type="AlphaFoldDB" id="A0A846N1S6"/>
<proteinExistence type="predicted"/>
<name>A0A846N1S6_9PROT</name>
<keyword evidence="1" id="KW-0472">Membrane</keyword>
<keyword evidence="4" id="KW-0732">Signal</keyword>
<comment type="caution">
    <text evidence="7">The sequence shown here is derived from an EMBL/GenBank/DDBJ whole genome shotgun (WGS) entry which is preliminary data.</text>
</comment>
<dbReference type="InterPro" id="IPR005565">
    <property type="entry name" value="Hemolysn_activator_HlyB_C"/>
</dbReference>
<organism evidence="7 8">
    <name type="scientific">Rhizomicrobium palustre</name>
    <dbReference type="NCBI Taxonomy" id="189966"/>
    <lineage>
        <taxon>Bacteria</taxon>
        <taxon>Pseudomonadati</taxon>
        <taxon>Pseudomonadota</taxon>
        <taxon>Alphaproteobacteria</taxon>
        <taxon>Micropepsales</taxon>
        <taxon>Micropepsaceae</taxon>
        <taxon>Rhizomicrobium</taxon>
    </lineage>
</organism>
<dbReference type="PANTHER" id="PTHR34597">
    <property type="entry name" value="SLR1661 PROTEIN"/>
    <property type="match status" value="1"/>
</dbReference>
<evidence type="ECO:0000313" key="8">
    <source>
        <dbReference type="Proteomes" id="UP000570514"/>
    </source>
</evidence>
<dbReference type="GO" id="GO:0098046">
    <property type="term" value="C:type V protein secretion system complex"/>
    <property type="evidence" value="ECO:0007669"/>
    <property type="project" value="TreeGrafter"/>
</dbReference>
<evidence type="ECO:0000256" key="2">
    <source>
        <dbReference type="ARBA" id="ARBA00022692"/>
    </source>
</evidence>
<dbReference type="Proteomes" id="UP000570514">
    <property type="component" value="Unassembled WGS sequence"/>
</dbReference>
<feature type="domain" description="Polypeptide-transport-associated ShlB-type" evidence="6">
    <location>
        <begin position="70"/>
        <end position="147"/>
    </location>
</feature>
<dbReference type="InterPro" id="IPR013686">
    <property type="entry name" value="Polypept-transport_assoc_ShlB"/>
</dbReference>
<keyword evidence="2" id="KW-0812">Transmembrane</keyword>
<dbReference type="InterPro" id="IPR051544">
    <property type="entry name" value="TPS_OM_transporter"/>
</dbReference>
<accession>A0A846N1S6</accession>
<dbReference type="PANTHER" id="PTHR34597:SF6">
    <property type="entry name" value="BLR6126 PROTEIN"/>
    <property type="match status" value="1"/>
</dbReference>
<dbReference type="EMBL" id="JAASRM010000001">
    <property type="protein sequence ID" value="NIK89172.1"/>
    <property type="molecule type" value="Genomic_DNA"/>
</dbReference>
<dbReference type="Pfam" id="PF03865">
    <property type="entry name" value="ShlB"/>
    <property type="match status" value="1"/>
</dbReference>
<dbReference type="PROSITE" id="PS51257">
    <property type="entry name" value="PROKAR_LIPOPROTEIN"/>
    <property type="match status" value="1"/>
</dbReference>
<evidence type="ECO:0000259" key="5">
    <source>
        <dbReference type="Pfam" id="PF03865"/>
    </source>
</evidence>